<organism evidence="8 9">
    <name type="scientific">Daucus carota subsp. sativus</name>
    <name type="common">Carrot</name>
    <dbReference type="NCBI Taxonomy" id="79200"/>
    <lineage>
        <taxon>Eukaryota</taxon>
        <taxon>Viridiplantae</taxon>
        <taxon>Streptophyta</taxon>
        <taxon>Embryophyta</taxon>
        <taxon>Tracheophyta</taxon>
        <taxon>Spermatophyta</taxon>
        <taxon>Magnoliopsida</taxon>
        <taxon>eudicotyledons</taxon>
        <taxon>Gunneridae</taxon>
        <taxon>Pentapetalae</taxon>
        <taxon>asterids</taxon>
        <taxon>campanulids</taxon>
        <taxon>Apiales</taxon>
        <taxon>Apiaceae</taxon>
        <taxon>Apioideae</taxon>
        <taxon>Scandiceae</taxon>
        <taxon>Daucinae</taxon>
        <taxon>Daucus</taxon>
        <taxon>Daucus sect. Daucus</taxon>
    </lineage>
</organism>
<dbReference type="InterPro" id="IPR001128">
    <property type="entry name" value="Cyt_P450"/>
</dbReference>
<evidence type="ECO:0000256" key="1">
    <source>
        <dbReference type="ARBA" id="ARBA00001971"/>
    </source>
</evidence>
<dbReference type="SUPFAM" id="SSF48264">
    <property type="entry name" value="Cytochrome P450"/>
    <property type="match status" value="1"/>
</dbReference>
<evidence type="ECO:0000256" key="4">
    <source>
        <dbReference type="ARBA" id="ARBA00023002"/>
    </source>
</evidence>
<dbReference type="GO" id="GO:0004497">
    <property type="term" value="F:monooxygenase activity"/>
    <property type="evidence" value="ECO:0007669"/>
    <property type="project" value="UniProtKB-KW"/>
</dbReference>
<dbReference type="InterPro" id="IPR036396">
    <property type="entry name" value="Cyt_P450_sf"/>
</dbReference>
<protein>
    <submittedName>
        <fullName evidence="8">Uncharacterized protein</fullName>
    </submittedName>
</protein>
<evidence type="ECO:0000256" key="5">
    <source>
        <dbReference type="ARBA" id="ARBA00023004"/>
    </source>
</evidence>
<dbReference type="Gramene" id="KZM88107">
    <property type="protein sequence ID" value="KZM88107"/>
    <property type="gene ID" value="DCAR_025182"/>
</dbReference>
<dbReference type="Gene3D" id="1.10.630.10">
    <property type="entry name" value="Cytochrome P450"/>
    <property type="match status" value="1"/>
</dbReference>
<name>A0A164TX62_DAUCS</name>
<comment type="cofactor">
    <cofactor evidence="1 6">
        <name>heme</name>
        <dbReference type="ChEBI" id="CHEBI:30413"/>
    </cofactor>
</comment>
<keyword evidence="5 6" id="KW-0408">Iron</keyword>
<accession>A0A164TX62</accession>
<dbReference type="GO" id="GO:0005506">
    <property type="term" value="F:iron ion binding"/>
    <property type="evidence" value="ECO:0007669"/>
    <property type="project" value="InterPro"/>
</dbReference>
<dbReference type="AlphaFoldDB" id="A0A164TX62"/>
<dbReference type="OMA" id="EINYLAY"/>
<evidence type="ECO:0000313" key="9">
    <source>
        <dbReference type="Proteomes" id="UP000077755"/>
    </source>
</evidence>
<dbReference type="GO" id="GO:0020037">
    <property type="term" value="F:heme binding"/>
    <property type="evidence" value="ECO:0007669"/>
    <property type="project" value="InterPro"/>
</dbReference>
<keyword evidence="4 7" id="KW-0560">Oxidoreductase</keyword>
<keyword evidence="9" id="KW-1185">Reference proteome</keyword>
<dbReference type="KEGG" id="dcr:108195349"/>
<keyword evidence="6 7" id="KW-0349">Heme</keyword>
<reference evidence="8" key="2">
    <citation type="submission" date="2022-03" db="EMBL/GenBank/DDBJ databases">
        <title>Draft title - Genomic analysis of global carrot germplasm unveils the trajectory of domestication and the origin of high carotenoid orange carrot.</title>
        <authorList>
            <person name="Iorizzo M."/>
            <person name="Ellison S."/>
            <person name="Senalik D."/>
            <person name="Macko-Podgorni A."/>
            <person name="Grzebelus D."/>
            <person name="Bostan H."/>
            <person name="Rolling W."/>
            <person name="Curaba J."/>
            <person name="Simon P."/>
        </authorList>
    </citation>
    <scope>NUCLEOTIDE SEQUENCE</scope>
    <source>
        <tissue evidence="8">Leaf</tissue>
    </source>
</reference>
<comment type="similarity">
    <text evidence="2 7">Belongs to the cytochrome P450 family.</text>
</comment>
<dbReference type="GO" id="GO:0016705">
    <property type="term" value="F:oxidoreductase activity, acting on paired donors, with incorporation or reduction of molecular oxygen"/>
    <property type="evidence" value="ECO:0007669"/>
    <property type="project" value="InterPro"/>
</dbReference>
<evidence type="ECO:0000256" key="2">
    <source>
        <dbReference type="ARBA" id="ARBA00010617"/>
    </source>
</evidence>
<dbReference type="OrthoDB" id="1470350at2759"/>
<keyword evidence="7" id="KW-0503">Monooxygenase</keyword>
<evidence type="ECO:0000256" key="7">
    <source>
        <dbReference type="RuleBase" id="RU000461"/>
    </source>
</evidence>
<dbReference type="PRINTS" id="PR00385">
    <property type="entry name" value="P450"/>
</dbReference>
<keyword evidence="3 6" id="KW-0479">Metal-binding</keyword>
<feature type="binding site" description="axial binding residue" evidence="6">
    <location>
        <position position="453"/>
    </location>
    <ligand>
        <name>heme</name>
        <dbReference type="ChEBI" id="CHEBI:30413"/>
    </ligand>
    <ligandPart>
        <name>Fe</name>
        <dbReference type="ChEBI" id="CHEBI:18248"/>
    </ligandPart>
</feature>
<dbReference type="CDD" id="cd11064">
    <property type="entry name" value="CYP86A"/>
    <property type="match status" value="1"/>
</dbReference>
<evidence type="ECO:0000256" key="6">
    <source>
        <dbReference type="PIRSR" id="PIRSR602401-1"/>
    </source>
</evidence>
<dbReference type="Proteomes" id="UP000077755">
    <property type="component" value="Chromosome 7"/>
</dbReference>
<dbReference type="InterPro" id="IPR002401">
    <property type="entry name" value="Cyt_P450_E_grp-I"/>
</dbReference>
<dbReference type="GO" id="GO:0006629">
    <property type="term" value="P:lipid metabolic process"/>
    <property type="evidence" value="ECO:0007669"/>
    <property type="project" value="UniProtKB-ARBA"/>
</dbReference>
<dbReference type="EMBL" id="CP093349">
    <property type="protein sequence ID" value="WOH09461.1"/>
    <property type="molecule type" value="Genomic_DNA"/>
</dbReference>
<evidence type="ECO:0000256" key="3">
    <source>
        <dbReference type="ARBA" id="ARBA00022723"/>
    </source>
</evidence>
<dbReference type="PRINTS" id="PR00463">
    <property type="entry name" value="EP450I"/>
</dbReference>
<proteinExistence type="inferred from homology"/>
<dbReference type="InterPro" id="IPR017972">
    <property type="entry name" value="Cyt_P450_CS"/>
</dbReference>
<reference evidence="8" key="1">
    <citation type="journal article" date="2016" name="Nat. Genet.">
        <title>A high-quality carrot genome assembly provides new insights into carotenoid accumulation and asterid genome evolution.</title>
        <authorList>
            <person name="Iorizzo M."/>
            <person name="Ellison S."/>
            <person name="Senalik D."/>
            <person name="Zeng P."/>
            <person name="Satapoomin P."/>
            <person name="Huang J."/>
            <person name="Bowman M."/>
            <person name="Iovene M."/>
            <person name="Sanseverino W."/>
            <person name="Cavagnaro P."/>
            <person name="Yildiz M."/>
            <person name="Macko-Podgorni A."/>
            <person name="Moranska E."/>
            <person name="Grzebelus E."/>
            <person name="Grzebelus D."/>
            <person name="Ashrafi H."/>
            <person name="Zheng Z."/>
            <person name="Cheng S."/>
            <person name="Spooner D."/>
            <person name="Van Deynze A."/>
            <person name="Simon P."/>
        </authorList>
    </citation>
    <scope>NUCLEOTIDE SEQUENCE</scope>
    <source>
        <tissue evidence="8">Leaf</tissue>
    </source>
</reference>
<sequence length="510" mass="58553">MDFLSMIIASVPTLLLLVLAACSILVVRIFSGKSIGSKNYYPVAGTIYGLAFHWNRLHDYLGEVAKRHGTFRLLVANHSEIYTTDVRLIEHILKTNFEKYPKGQYNHEIETELFGQGIFSVNGAKWRQQRKLASHEFSTRVLRDFSCKIFRKKAANLVSTVSEFATASENFDVHDLLMKFTLDSIFKVGFGVDLGSLEGSTKAISFIKAFDDSNALTFHRHIDPVWKLKRFLNIGSEASLKKNIKIIQDFVQKLITKKREQTEKRVNFSDKEDILSRFLVESKKDPEMNDQYLRDIILNFMIAGKDTTGNTLSWFLYVLCQNPLIQEKLVQEIRTVIGDQGDRASVDDFLANVTDEILEKMHYLHAALTETLRLYPAVPLDGRCADKDDTLPDGHKLKKGDSVYYLAYAMGRSHDIWGEDAEEFRPERWLVDGTFKPESPFKFISFHAGPRICLGKDFAYRQMKIVSIALLHHFRFKLADDERNKNVTYRTMMTLQIEAGLHLRAQTRAI</sequence>
<gene>
    <name evidence="8" type="ORF">DCAR_0728918</name>
</gene>
<evidence type="ECO:0000313" key="8">
    <source>
        <dbReference type="EMBL" id="WOH09461.1"/>
    </source>
</evidence>
<dbReference type="Pfam" id="PF00067">
    <property type="entry name" value="p450"/>
    <property type="match status" value="1"/>
</dbReference>
<dbReference type="PANTHER" id="PTHR24296">
    <property type="entry name" value="CYTOCHROME P450"/>
    <property type="match status" value="1"/>
</dbReference>
<dbReference type="PROSITE" id="PS00086">
    <property type="entry name" value="CYTOCHROME_P450"/>
    <property type="match status" value="1"/>
</dbReference>